<dbReference type="GO" id="GO:0043565">
    <property type="term" value="F:sequence-specific DNA binding"/>
    <property type="evidence" value="ECO:0007669"/>
    <property type="project" value="InterPro"/>
</dbReference>
<dbReference type="EMBL" id="FNUC01000004">
    <property type="protein sequence ID" value="SEF15177.1"/>
    <property type="molecule type" value="Genomic_DNA"/>
</dbReference>
<name>A0A1H5PQC5_9ACTN</name>
<dbReference type="InterPro" id="IPR032783">
    <property type="entry name" value="AraC_lig"/>
</dbReference>
<keyword evidence="1" id="KW-0805">Transcription regulation</keyword>
<keyword evidence="3" id="KW-0804">Transcription</keyword>
<organism evidence="5 6">
    <name type="scientific">Jiangella alba</name>
    <dbReference type="NCBI Taxonomy" id="561176"/>
    <lineage>
        <taxon>Bacteria</taxon>
        <taxon>Bacillati</taxon>
        <taxon>Actinomycetota</taxon>
        <taxon>Actinomycetes</taxon>
        <taxon>Jiangellales</taxon>
        <taxon>Jiangellaceae</taxon>
        <taxon>Jiangella</taxon>
    </lineage>
</organism>
<evidence type="ECO:0000256" key="1">
    <source>
        <dbReference type="ARBA" id="ARBA00023015"/>
    </source>
</evidence>
<dbReference type="PROSITE" id="PS01124">
    <property type="entry name" value="HTH_ARAC_FAMILY_2"/>
    <property type="match status" value="1"/>
</dbReference>
<protein>
    <submittedName>
        <fullName evidence="5">AraC-type DNA-binding protein</fullName>
    </submittedName>
</protein>
<dbReference type="InterPro" id="IPR050204">
    <property type="entry name" value="AraC_XylS_family_regulators"/>
</dbReference>
<dbReference type="AlphaFoldDB" id="A0A1H5PQC5"/>
<dbReference type="Pfam" id="PF12833">
    <property type="entry name" value="HTH_18"/>
    <property type="match status" value="1"/>
</dbReference>
<reference evidence="6" key="1">
    <citation type="submission" date="2016-10" db="EMBL/GenBank/DDBJ databases">
        <authorList>
            <person name="Varghese N."/>
            <person name="Submissions S."/>
        </authorList>
    </citation>
    <scope>NUCLEOTIDE SEQUENCE [LARGE SCALE GENOMIC DNA]</scope>
    <source>
        <strain evidence="6">DSM 45237</strain>
    </source>
</reference>
<feature type="domain" description="HTH araC/xylS-type" evidence="4">
    <location>
        <begin position="207"/>
        <end position="305"/>
    </location>
</feature>
<evidence type="ECO:0000313" key="5">
    <source>
        <dbReference type="EMBL" id="SEF15177.1"/>
    </source>
</evidence>
<sequence>MEDALSSLLGRLRPHGVVFSRSAMTAPWSLRFVEGAPLTLVTPLSGGGWITLDDAEPVRLETLDVALVVGARPYTVSDRRDTPPRVVVHEADRCTTPGGAPVDDDLDMCRLDTDGDTSVLLKSTYQVQGTVPDRILSALPPLLVVPACPCPAMDMIVAELADDKPGQQVMLDRLLDLLLISTLREWLDRPDSCAPTWYRAHGDAVVGTALRLIHDDPAHPWTVAELAAKAGASRAAFARRFTGLVGQAPMAYLTDWRMCLAADLLRDTDATVEAIAHRVGYANAYALSVAFTRVYGTRPSRHRAASA</sequence>
<dbReference type="Pfam" id="PF12852">
    <property type="entry name" value="Cupin_6"/>
    <property type="match status" value="1"/>
</dbReference>
<dbReference type="Proteomes" id="UP000181980">
    <property type="component" value="Unassembled WGS sequence"/>
</dbReference>
<proteinExistence type="predicted"/>
<dbReference type="InterPro" id="IPR018060">
    <property type="entry name" value="HTH_AraC"/>
</dbReference>
<evidence type="ECO:0000256" key="2">
    <source>
        <dbReference type="ARBA" id="ARBA00023125"/>
    </source>
</evidence>
<dbReference type="RefSeq" id="WP_069109274.1">
    <property type="nucleotide sequence ID" value="NZ_FNUC01000004.1"/>
</dbReference>
<keyword evidence="6" id="KW-1185">Reference proteome</keyword>
<dbReference type="PANTHER" id="PTHR46796:SF13">
    <property type="entry name" value="HTH-TYPE TRANSCRIPTIONAL ACTIVATOR RHAS"/>
    <property type="match status" value="1"/>
</dbReference>
<dbReference type="PANTHER" id="PTHR46796">
    <property type="entry name" value="HTH-TYPE TRANSCRIPTIONAL ACTIVATOR RHAS-RELATED"/>
    <property type="match status" value="1"/>
</dbReference>
<dbReference type="InterPro" id="IPR009057">
    <property type="entry name" value="Homeodomain-like_sf"/>
</dbReference>
<dbReference type="STRING" id="561176.SAMN04488561_4872"/>
<dbReference type="GO" id="GO:0003700">
    <property type="term" value="F:DNA-binding transcription factor activity"/>
    <property type="evidence" value="ECO:0007669"/>
    <property type="project" value="InterPro"/>
</dbReference>
<evidence type="ECO:0000256" key="3">
    <source>
        <dbReference type="ARBA" id="ARBA00023163"/>
    </source>
</evidence>
<dbReference type="SUPFAM" id="SSF46689">
    <property type="entry name" value="Homeodomain-like"/>
    <property type="match status" value="2"/>
</dbReference>
<keyword evidence="2 5" id="KW-0238">DNA-binding</keyword>
<dbReference type="SMART" id="SM00342">
    <property type="entry name" value="HTH_ARAC"/>
    <property type="match status" value="1"/>
</dbReference>
<dbReference type="Gene3D" id="1.10.10.60">
    <property type="entry name" value="Homeodomain-like"/>
    <property type="match status" value="2"/>
</dbReference>
<evidence type="ECO:0000259" key="4">
    <source>
        <dbReference type="PROSITE" id="PS01124"/>
    </source>
</evidence>
<dbReference type="OrthoDB" id="241790at2"/>
<gene>
    <name evidence="5" type="ORF">SAMN04488561_4872</name>
</gene>
<accession>A0A1H5PQC5</accession>
<evidence type="ECO:0000313" key="6">
    <source>
        <dbReference type="Proteomes" id="UP000181980"/>
    </source>
</evidence>